<dbReference type="Proteomes" id="UP000221790">
    <property type="component" value="Segment"/>
</dbReference>
<dbReference type="KEGG" id="vg:40072280"/>
<reference evidence="1" key="1">
    <citation type="submission" date="2018-02" db="EMBL/GenBank/DDBJ databases">
        <authorList>
            <person name="Bhuiyan S."/>
            <person name="Garcia C."/>
            <person name="Cox E.C."/>
            <person name="Ali D.J."/>
            <person name="Quadri S.Y."/>
            <person name="Layton S.R."/>
            <person name="Benjamin R.C."/>
            <person name="Hughes L.E."/>
            <person name="Garlena R.A."/>
            <person name="Russell D.A."/>
            <person name="Pope W.H."/>
            <person name="Jacobs-Sera D."/>
            <person name="Hendrix R.W."/>
            <person name="Hatfull G.F."/>
        </authorList>
    </citation>
    <scope>NUCLEOTIDE SEQUENCE</scope>
</reference>
<dbReference type="GeneID" id="40072280"/>
<dbReference type="RefSeq" id="YP_009596681.1">
    <property type="nucleotide sequence ID" value="NC_041889.1"/>
</dbReference>
<evidence type="ECO:0000313" key="2">
    <source>
        <dbReference type="Proteomes" id="UP000221790"/>
    </source>
</evidence>
<sequence>MAIVTVVTADKSAQIEAGTIVGAVVNPETTRLELTTKGGGTIDGGNTTNIRLHDGSAYPVAADSRVFVGPADPGTVPDGCVWFDTSGT</sequence>
<keyword evidence="2" id="KW-1185">Reference proteome</keyword>
<dbReference type="EMBL" id="KX670790">
    <property type="protein sequence ID" value="AOZ64974.1"/>
    <property type="molecule type" value="Genomic_DNA"/>
</dbReference>
<gene>
    <name evidence="1" type="primary">20</name>
    <name evidence="1" type="ORF">SEA_RIMA_20</name>
</gene>
<accession>A0A1I9SDP7</accession>
<organism evidence="1 2">
    <name type="scientific">Streptomyces phage Rima</name>
    <dbReference type="NCBI Taxonomy" id="1897525"/>
    <lineage>
        <taxon>Viruses</taxon>
        <taxon>Duplodnaviria</taxon>
        <taxon>Heunggongvirae</taxon>
        <taxon>Uroviricota</taxon>
        <taxon>Caudoviricetes</taxon>
        <taxon>Rimavirus</taxon>
        <taxon>Rimavirus rima</taxon>
    </lineage>
</organism>
<proteinExistence type="predicted"/>
<protein>
    <submittedName>
        <fullName evidence="1">Uncharacterized protein</fullName>
    </submittedName>
</protein>
<evidence type="ECO:0000313" key="1">
    <source>
        <dbReference type="EMBL" id="AOZ64974.1"/>
    </source>
</evidence>
<dbReference type="OrthoDB" id="29058at10239"/>
<name>A0A1I9SDP7_9CAUD</name>